<dbReference type="Gene3D" id="3.80.10.10">
    <property type="entry name" value="Ribonuclease Inhibitor"/>
    <property type="match status" value="1"/>
</dbReference>
<dbReference type="AlphaFoldDB" id="A0A8S1DV66"/>
<reference evidence="1 2" key="1">
    <citation type="submission" date="2020-04" db="EMBL/GenBank/DDBJ databases">
        <authorList>
            <person name="Alioto T."/>
            <person name="Alioto T."/>
            <person name="Gomez Garrido J."/>
        </authorList>
    </citation>
    <scope>NUCLEOTIDE SEQUENCE [LARGE SCALE GENOMIC DNA]</scope>
</reference>
<dbReference type="InterPro" id="IPR032675">
    <property type="entry name" value="LRR_dom_sf"/>
</dbReference>
<evidence type="ECO:0000313" key="2">
    <source>
        <dbReference type="Proteomes" id="UP000494165"/>
    </source>
</evidence>
<dbReference type="OrthoDB" id="2882671at2759"/>
<organism evidence="1 2">
    <name type="scientific">Cloeon dipterum</name>
    <dbReference type="NCBI Taxonomy" id="197152"/>
    <lineage>
        <taxon>Eukaryota</taxon>
        <taxon>Metazoa</taxon>
        <taxon>Ecdysozoa</taxon>
        <taxon>Arthropoda</taxon>
        <taxon>Hexapoda</taxon>
        <taxon>Insecta</taxon>
        <taxon>Pterygota</taxon>
        <taxon>Palaeoptera</taxon>
        <taxon>Ephemeroptera</taxon>
        <taxon>Pisciforma</taxon>
        <taxon>Baetidae</taxon>
        <taxon>Cloeon</taxon>
    </lineage>
</organism>
<gene>
    <name evidence="1" type="ORF">CLODIP_2_CD10797</name>
</gene>
<keyword evidence="2" id="KW-1185">Reference proteome</keyword>
<dbReference type="Proteomes" id="UP000494165">
    <property type="component" value="Unassembled WGS sequence"/>
</dbReference>
<proteinExistence type="predicted"/>
<accession>A0A8S1DV66</accession>
<sequence length="388" mass="45347">MEPTSLSDVAFETILKNIGRYKELITCKISPPVREMLGREMMERVQELGPEQVWTAMPYLEPHKTTQRFLPEDSEWILELEMKPGQSARRTQRVSINEVVQYLGQHAPNLREIFLEMGGFNESPQLEQSSIDQICQMKNLTRISIRFVTIKCSGFVRICRECQNLQGIDANRVLVDVDPKSMKMILDTLNSVFDCQEYLEMDFPSIFGMKYKKTDAPEPYRKAHAKIGFSPDTGFIECIPEITHLVIYRVDQRRDLKNHLHILSKVGDKVHIDDGNKPINSFGKLKELYWKNTYGYPTKLQSILSAPLLEKIEIYAREFDLGDQEAFFNRLRNRKIFTNVHEFLIRTWIYQDEPDPTHLSILLSEIEENSPVPFITQLKLDRLRRPNY</sequence>
<dbReference type="EMBL" id="CADEPI010000648">
    <property type="protein sequence ID" value="CAB3387924.1"/>
    <property type="molecule type" value="Genomic_DNA"/>
</dbReference>
<protein>
    <submittedName>
        <fullName evidence="1">Uncharacterized protein</fullName>
    </submittedName>
</protein>
<comment type="caution">
    <text evidence="1">The sequence shown here is derived from an EMBL/GenBank/DDBJ whole genome shotgun (WGS) entry which is preliminary data.</text>
</comment>
<name>A0A8S1DV66_9INSE</name>
<evidence type="ECO:0000313" key="1">
    <source>
        <dbReference type="EMBL" id="CAB3387924.1"/>
    </source>
</evidence>